<dbReference type="InterPro" id="IPR006669">
    <property type="entry name" value="MgtE_transporter"/>
</dbReference>
<evidence type="ECO:0000313" key="3">
    <source>
        <dbReference type="EMBL" id="GMA86003.1"/>
    </source>
</evidence>
<accession>A0ABQ6JCT4</accession>
<dbReference type="InterPro" id="IPR000644">
    <property type="entry name" value="CBS_dom"/>
</dbReference>
<dbReference type="Pfam" id="PF00571">
    <property type="entry name" value="CBS"/>
    <property type="match status" value="1"/>
</dbReference>
<dbReference type="InterPro" id="IPR046342">
    <property type="entry name" value="CBS_dom_sf"/>
</dbReference>
<dbReference type="Gene3D" id="3.10.580.10">
    <property type="entry name" value="CBS-domain"/>
    <property type="match status" value="1"/>
</dbReference>
<protein>
    <recommendedName>
        <fullName evidence="2">CBS domain-containing protein</fullName>
    </recommendedName>
</protein>
<reference evidence="4" key="1">
    <citation type="journal article" date="2019" name="Int. J. Syst. Evol. Microbiol.">
        <title>The Global Catalogue of Microorganisms (GCM) 10K type strain sequencing project: providing services to taxonomists for standard genome sequencing and annotation.</title>
        <authorList>
            <consortium name="The Broad Institute Genomics Platform"/>
            <consortium name="The Broad Institute Genome Sequencing Center for Infectious Disease"/>
            <person name="Wu L."/>
            <person name="Ma J."/>
        </authorList>
    </citation>
    <scope>NUCLEOTIDE SEQUENCE [LARGE SCALE GENOMIC DNA]</scope>
    <source>
        <strain evidence="4">NBRC 108730</strain>
    </source>
</reference>
<dbReference type="PANTHER" id="PTHR43773:SF1">
    <property type="entry name" value="MAGNESIUM TRANSPORTER MGTE"/>
    <property type="match status" value="1"/>
</dbReference>
<sequence length="131" mass="14039">MPSLSPASASSAYVCRPPLETPTGRYLGMVHIQRMLREPPHASIGGIIDKDIDALGPLSTLDQVTRFMATYNLVSAPIIDDDGHLLGAVTVDDVLDHILPADWRETGEHRDGQPMTGVIQVQQQAGGTRGA</sequence>
<evidence type="ECO:0000259" key="2">
    <source>
        <dbReference type="PROSITE" id="PS51371"/>
    </source>
</evidence>
<dbReference type="Proteomes" id="UP001157017">
    <property type="component" value="Unassembled WGS sequence"/>
</dbReference>
<dbReference type="PANTHER" id="PTHR43773">
    <property type="entry name" value="MAGNESIUM TRANSPORTER MGTE"/>
    <property type="match status" value="1"/>
</dbReference>
<keyword evidence="4" id="KW-1185">Reference proteome</keyword>
<dbReference type="SUPFAM" id="SSF54631">
    <property type="entry name" value="CBS-domain pair"/>
    <property type="match status" value="1"/>
</dbReference>
<name>A0ABQ6JCT4_9ACTN</name>
<gene>
    <name evidence="3" type="ORF">GCM10025868_12530</name>
</gene>
<proteinExistence type="predicted"/>
<feature type="domain" description="CBS" evidence="2">
    <location>
        <begin position="48"/>
        <end position="106"/>
    </location>
</feature>
<comment type="caution">
    <text evidence="3">The sequence shown here is derived from an EMBL/GenBank/DDBJ whole genome shotgun (WGS) entry which is preliminary data.</text>
</comment>
<evidence type="ECO:0000313" key="4">
    <source>
        <dbReference type="Proteomes" id="UP001157017"/>
    </source>
</evidence>
<organism evidence="3 4">
    <name type="scientific">Angustibacter aerolatus</name>
    <dbReference type="NCBI Taxonomy" id="1162965"/>
    <lineage>
        <taxon>Bacteria</taxon>
        <taxon>Bacillati</taxon>
        <taxon>Actinomycetota</taxon>
        <taxon>Actinomycetes</taxon>
        <taxon>Kineosporiales</taxon>
        <taxon>Kineosporiaceae</taxon>
    </lineage>
</organism>
<dbReference type="EMBL" id="BSUZ01000001">
    <property type="protein sequence ID" value="GMA86003.1"/>
    <property type="molecule type" value="Genomic_DNA"/>
</dbReference>
<dbReference type="PROSITE" id="PS51371">
    <property type="entry name" value="CBS"/>
    <property type="match status" value="1"/>
</dbReference>
<evidence type="ECO:0000256" key="1">
    <source>
        <dbReference type="PROSITE-ProRule" id="PRU00703"/>
    </source>
</evidence>
<keyword evidence="1" id="KW-0129">CBS domain</keyword>